<keyword evidence="3" id="KW-1185">Reference proteome</keyword>
<organism evidence="2 3">
    <name type="scientific">Microbacterium phage Pumpernickel</name>
    <dbReference type="NCBI Taxonomy" id="2885983"/>
    <lineage>
        <taxon>Viruses</taxon>
        <taxon>Duplodnaviria</taxon>
        <taxon>Heunggongvirae</taxon>
        <taxon>Uroviricota</taxon>
        <taxon>Caudoviricetes</taxon>
        <taxon>Pumpernickelvirus</taxon>
        <taxon>Pumpernickelvirus pumpernickel</taxon>
    </lineage>
</organism>
<name>A0AAE9C2V9_9CAUD</name>
<dbReference type="GO" id="GO:0004519">
    <property type="term" value="F:endonuclease activity"/>
    <property type="evidence" value="ECO:0007669"/>
    <property type="project" value="UniProtKB-KW"/>
</dbReference>
<dbReference type="PANTHER" id="PTHR33877">
    <property type="entry name" value="SLL1193 PROTEIN"/>
    <property type="match status" value="1"/>
</dbReference>
<proteinExistence type="predicted"/>
<keyword evidence="2" id="KW-0378">Hydrolase</keyword>
<keyword evidence="2" id="KW-0255">Endonuclease</keyword>
<evidence type="ECO:0000259" key="1">
    <source>
        <dbReference type="SMART" id="SM00507"/>
    </source>
</evidence>
<keyword evidence="2" id="KW-0540">Nuclease</keyword>
<dbReference type="Gene3D" id="1.10.30.50">
    <property type="match status" value="1"/>
</dbReference>
<dbReference type="Proteomes" id="UP000827768">
    <property type="component" value="Segment"/>
</dbReference>
<dbReference type="EMBL" id="OK040790">
    <property type="protein sequence ID" value="UDL15917.1"/>
    <property type="molecule type" value="Genomic_DNA"/>
</dbReference>
<sequence length="171" mass="19428">MSSRRAKTIAVYNLGGVELLHYAALHDVMKNVVNGKYRIIEAVKGKTFGEFDWPKAVELVRYRYAKWKYDAKGVVPFSRRGVLRRDNYTCCYCGKHADTVDHVLPKWQGNDASWTNSVAACFPCNNRKGGRSPKEAGMKMLYAPHTPTFAESFSWTTPGRTEDDVVRSRKT</sequence>
<reference evidence="2" key="1">
    <citation type="submission" date="2021-09" db="EMBL/GenBank/DDBJ databases">
        <authorList>
            <person name="Andersen S.H."/>
            <person name="Beall E.A."/>
            <person name="Cappelle B."/>
            <person name="Falteisek K.J."/>
            <person name="Fenske B.A."/>
            <person name="Gansluckner N.W."/>
            <person name="Gilbertson S.M."/>
            <person name="Krings K.J."/>
            <person name="Mobeck M."/>
            <person name="Odeku J.O."/>
            <person name="Poncelet M.E."/>
            <person name="Rohr J.R."/>
            <person name="Rolands L."/>
            <person name="Whipple C.D."/>
            <person name="Whipple E.M."/>
            <person name="Spring A.M."/>
            <person name="Klyczek K."/>
            <person name="Garlena R.A."/>
            <person name="Russell D.A."/>
            <person name="Pope W.H."/>
            <person name="Jacobs-Sera D."/>
            <person name="Hatfull G.F."/>
        </authorList>
    </citation>
    <scope>NUCLEOTIDE SEQUENCE</scope>
</reference>
<dbReference type="SMART" id="SM00507">
    <property type="entry name" value="HNHc"/>
    <property type="match status" value="1"/>
</dbReference>
<dbReference type="RefSeq" id="YP_010755157.1">
    <property type="nucleotide sequence ID" value="NC_073468.1"/>
</dbReference>
<dbReference type="InterPro" id="IPR052892">
    <property type="entry name" value="NA-targeting_endonuclease"/>
</dbReference>
<dbReference type="InterPro" id="IPR029471">
    <property type="entry name" value="HNH_5"/>
</dbReference>
<dbReference type="CDD" id="cd00085">
    <property type="entry name" value="HNHc"/>
    <property type="match status" value="1"/>
</dbReference>
<protein>
    <submittedName>
        <fullName evidence="2">HNH endonuclease</fullName>
    </submittedName>
</protein>
<gene>
    <name evidence="2" type="primary">152</name>
    <name evidence="2" type="ORF">SEA_PUMPERNICKEL_152</name>
</gene>
<evidence type="ECO:0000313" key="3">
    <source>
        <dbReference type="Proteomes" id="UP000827768"/>
    </source>
</evidence>
<evidence type="ECO:0000313" key="2">
    <source>
        <dbReference type="EMBL" id="UDL15917.1"/>
    </source>
</evidence>
<dbReference type="Pfam" id="PF14279">
    <property type="entry name" value="HNH_5"/>
    <property type="match status" value="1"/>
</dbReference>
<dbReference type="PANTHER" id="PTHR33877:SF2">
    <property type="entry name" value="OS07G0170200 PROTEIN"/>
    <property type="match status" value="1"/>
</dbReference>
<dbReference type="KEGG" id="vg:80019792"/>
<dbReference type="GeneID" id="80019792"/>
<dbReference type="InterPro" id="IPR003615">
    <property type="entry name" value="HNH_nuc"/>
</dbReference>
<feature type="domain" description="HNH nuclease" evidence="1">
    <location>
        <begin position="77"/>
        <end position="126"/>
    </location>
</feature>
<accession>A0AAE9C2V9</accession>